<dbReference type="PANTHER" id="PTHR12001:SF44">
    <property type="entry name" value="GERANYLGERANYL PYROPHOSPHATE SYNTHASE"/>
    <property type="match status" value="1"/>
</dbReference>
<dbReference type="Pfam" id="PF00348">
    <property type="entry name" value="polyprenyl_synt"/>
    <property type="match status" value="1"/>
</dbReference>
<dbReference type="GO" id="GO:0046872">
    <property type="term" value="F:metal ion binding"/>
    <property type="evidence" value="ECO:0007669"/>
    <property type="project" value="UniProtKB-KW"/>
</dbReference>
<protein>
    <recommendedName>
        <fullName evidence="6">Polyprenyl synthetase family protein</fullName>
    </recommendedName>
</protein>
<keyword evidence="1" id="KW-0479">Metal-binding</keyword>
<dbReference type="SUPFAM" id="SSF48576">
    <property type="entry name" value="Terpenoid synthases"/>
    <property type="match status" value="1"/>
</dbReference>
<dbReference type="AlphaFoldDB" id="A0A6N6VSW7"/>
<keyword evidence="2" id="KW-0460">Magnesium</keyword>
<keyword evidence="3" id="KW-0808">Transferase</keyword>
<keyword evidence="5" id="KW-1185">Reference proteome</keyword>
<evidence type="ECO:0000313" key="4">
    <source>
        <dbReference type="EMBL" id="KAB8039080.1"/>
    </source>
</evidence>
<dbReference type="InterPro" id="IPR008949">
    <property type="entry name" value="Isoprenoid_synthase_dom_sf"/>
</dbReference>
<sequence>MSNLINDPYVNDLKYFSDKLNYFLDSELYEILYEDNKDIQTILQKYLIQTARSSFSTQAKRIRPMLCYWLFRNFYMQGNFTEKLSNIKLSEKKIFEKMNKVAITIEILHSASLVVDDIEDDSKERRGQESLHVKYGMPQALNTANWMYFLALKYVPQSLKSIVMDTLFDCHIGQALDLSSKNTETTYHHFLLSENERWEFYERCAELKTSKLISLAFDCAKKILNINKNDIIILENVFRIYGIIYQIFDDIKNFIPELNRDKLYEDLNSGMRSAVVLCFLDILTEDEKIQMNNELINNRFKEYFLNHAKKFNALEKCFYKASYLLHLNSIQLDSVHFNKESREYLSEIIEKPFDEIKKKIFSMIHLKYNKSIVKENYAL</sequence>
<dbReference type="RefSeq" id="WP_153420479.1">
    <property type="nucleotide sequence ID" value="NZ_WFLM01000003.1"/>
</dbReference>
<dbReference type="Gene3D" id="1.10.600.10">
    <property type="entry name" value="Farnesyl Diphosphate Synthase"/>
    <property type="match status" value="1"/>
</dbReference>
<dbReference type="GO" id="GO:0008299">
    <property type="term" value="P:isoprenoid biosynthetic process"/>
    <property type="evidence" value="ECO:0007669"/>
    <property type="project" value="InterPro"/>
</dbReference>
<dbReference type="InterPro" id="IPR000092">
    <property type="entry name" value="Polyprenyl_synt"/>
</dbReference>
<name>A0A6N6VSW7_9BACT</name>
<evidence type="ECO:0000256" key="1">
    <source>
        <dbReference type="ARBA" id="ARBA00022723"/>
    </source>
</evidence>
<proteinExistence type="inferred from homology"/>
<evidence type="ECO:0000256" key="2">
    <source>
        <dbReference type="ARBA" id="ARBA00022842"/>
    </source>
</evidence>
<reference evidence="4 5" key="1">
    <citation type="submission" date="2019-10" db="EMBL/GenBank/DDBJ databases">
        <title>New species of Slilvanegrellaceae.</title>
        <authorList>
            <person name="Pitt A."/>
            <person name="Hahn M.W."/>
        </authorList>
    </citation>
    <scope>NUCLEOTIDE SEQUENCE [LARGE SCALE GENOMIC DNA]</scope>
    <source>
        <strain evidence="4 5">SP-Ram-0.45-NSY-1</strain>
    </source>
</reference>
<evidence type="ECO:0000313" key="5">
    <source>
        <dbReference type="Proteomes" id="UP000437748"/>
    </source>
</evidence>
<dbReference type="OrthoDB" id="9805316at2"/>
<evidence type="ECO:0008006" key="6">
    <source>
        <dbReference type="Google" id="ProtNLM"/>
    </source>
</evidence>
<dbReference type="PANTHER" id="PTHR12001">
    <property type="entry name" value="GERANYLGERANYL PYROPHOSPHATE SYNTHASE"/>
    <property type="match status" value="1"/>
</dbReference>
<dbReference type="EMBL" id="WFLM01000003">
    <property type="protein sequence ID" value="KAB8039080.1"/>
    <property type="molecule type" value="Genomic_DNA"/>
</dbReference>
<organism evidence="4 5">
    <name type="scientific">Silvanigrella paludirubra</name>
    <dbReference type="NCBI Taxonomy" id="2499159"/>
    <lineage>
        <taxon>Bacteria</taxon>
        <taxon>Pseudomonadati</taxon>
        <taxon>Bdellovibrionota</taxon>
        <taxon>Oligoflexia</taxon>
        <taxon>Silvanigrellales</taxon>
        <taxon>Silvanigrellaceae</taxon>
        <taxon>Silvanigrella</taxon>
    </lineage>
</organism>
<comment type="similarity">
    <text evidence="3">Belongs to the FPP/GGPP synthase family.</text>
</comment>
<dbReference type="InterPro" id="IPR033749">
    <property type="entry name" value="Polyprenyl_synt_CS"/>
</dbReference>
<accession>A0A6N6VSW7</accession>
<dbReference type="GO" id="GO:0004659">
    <property type="term" value="F:prenyltransferase activity"/>
    <property type="evidence" value="ECO:0007669"/>
    <property type="project" value="InterPro"/>
</dbReference>
<comment type="caution">
    <text evidence="4">The sequence shown here is derived from an EMBL/GenBank/DDBJ whole genome shotgun (WGS) entry which is preliminary data.</text>
</comment>
<dbReference type="PROSITE" id="PS00723">
    <property type="entry name" value="POLYPRENYL_SYNTHASE_1"/>
    <property type="match status" value="1"/>
</dbReference>
<evidence type="ECO:0000256" key="3">
    <source>
        <dbReference type="RuleBase" id="RU004466"/>
    </source>
</evidence>
<dbReference type="Proteomes" id="UP000437748">
    <property type="component" value="Unassembled WGS sequence"/>
</dbReference>
<gene>
    <name evidence="4" type="ORF">GCL60_09505</name>
</gene>